<dbReference type="Proteomes" id="UP000320791">
    <property type="component" value="Unassembled WGS sequence"/>
</dbReference>
<keyword evidence="1" id="KW-1133">Transmembrane helix</keyword>
<gene>
    <name evidence="2" type="ORF">FRX94_10375</name>
</gene>
<dbReference type="EMBL" id="VOHM01000025">
    <property type="protein sequence ID" value="TWT22886.1"/>
    <property type="molecule type" value="Genomic_DNA"/>
</dbReference>
<name>A0A5C5UA90_9CORY</name>
<accession>A0A5C5UA90</accession>
<dbReference type="RefSeq" id="WP_146325265.1">
    <property type="nucleotide sequence ID" value="NZ_BAABLR010000067.1"/>
</dbReference>
<evidence type="ECO:0000313" key="3">
    <source>
        <dbReference type="Proteomes" id="UP000320791"/>
    </source>
</evidence>
<reference evidence="2 3" key="1">
    <citation type="submission" date="2019-08" db="EMBL/GenBank/DDBJ databases">
        <authorList>
            <person name="Lei W."/>
        </authorList>
    </citation>
    <scope>NUCLEOTIDE SEQUENCE [LARGE SCALE GENOMIC DNA]</scope>
    <source>
        <strain evidence="2 3">CCUG 58627</strain>
    </source>
</reference>
<feature type="transmembrane region" description="Helical" evidence="1">
    <location>
        <begin position="35"/>
        <end position="63"/>
    </location>
</feature>
<dbReference type="AlphaFoldDB" id="A0A5C5UA90"/>
<evidence type="ECO:0000256" key="1">
    <source>
        <dbReference type="SAM" id="Phobius"/>
    </source>
</evidence>
<keyword evidence="1" id="KW-0812">Transmembrane</keyword>
<organism evidence="2 3">
    <name type="scientific">Corynebacterium canis</name>
    <dbReference type="NCBI Taxonomy" id="679663"/>
    <lineage>
        <taxon>Bacteria</taxon>
        <taxon>Bacillati</taxon>
        <taxon>Actinomycetota</taxon>
        <taxon>Actinomycetes</taxon>
        <taxon>Mycobacteriales</taxon>
        <taxon>Corynebacteriaceae</taxon>
        <taxon>Corynebacterium</taxon>
    </lineage>
</organism>
<evidence type="ECO:0000313" key="2">
    <source>
        <dbReference type="EMBL" id="TWT22886.1"/>
    </source>
</evidence>
<comment type="caution">
    <text evidence="2">The sequence shown here is derived from an EMBL/GenBank/DDBJ whole genome shotgun (WGS) entry which is preliminary data.</text>
</comment>
<dbReference type="OrthoDB" id="4423992at2"/>
<protein>
    <submittedName>
        <fullName evidence="2">Uncharacterized protein</fullName>
    </submittedName>
</protein>
<keyword evidence="1" id="KW-0472">Membrane</keyword>
<keyword evidence="3" id="KW-1185">Reference proteome</keyword>
<proteinExistence type="predicted"/>
<sequence length="64" mass="7084">MSNMSMIVTISSVFLGFLCFGGSFASFMYKKRPVQIWGLFIAAIVLITVIPVTIAVFWATLFLS</sequence>